<organism evidence="2 3">
    <name type="scientific">Trifolium medium</name>
    <dbReference type="NCBI Taxonomy" id="97028"/>
    <lineage>
        <taxon>Eukaryota</taxon>
        <taxon>Viridiplantae</taxon>
        <taxon>Streptophyta</taxon>
        <taxon>Embryophyta</taxon>
        <taxon>Tracheophyta</taxon>
        <taxon>Spermatophyta</taxon>
        <taxon>Magnoliopsida</taxon>
        <taxon>eudicotyledons</taxon>
        <taxon>Gunneridae</taxon>
        <taxon>Pentapetalae</taxon>
        <taxon>rosids</taxon>
        <taxon>fabids</taxon>
        <taxon>Fabales</taxon>
        <taxon>Fabaceae</taxon>
        <taxon>Papilionoideae</taxon>
        <taxon>50 kb inversion clade</taxon>
        <taxon>NPAAA clade</taxon>
        <taxon>Hologalegina</taxon>
        <taxon>IRL clade</taxon>
        <taxon>Trifolieae</taxon>
        <taxon>Trifolium</taxon>
    </lineage>
</organism>
<keyword evidence="1" id="KW-1133">Transmembrane helix</keyword>
<keyword evidence="1" id="KW-0812">Transmembrane</keyword>
<keyword evidence="3" id="KW-1185">Reference proteome</keyword>
<keyword evidence="1" id="KW-0472">Membrane</keyword>
<dbReference type="EMBL" id="LXQA010356563">
    <property type="protein sequence ID" value="MCI46373.1"/>
    <property type="molecule type" value="Genomic_DNA"/>
</dbReference>
<proteinExistence type="predicted"/>
<feature type="non-terminal residue" evidence="2">
    <location>
        <position position="1"/>
    </location>
</feature>
<feature type="transmembrane region" description="Helical" evidence="1">
    <location>
        <begin position="29"/>
        <end position="50"/>
    </location>
</feature>
<evidence type="ECO:0000313" key="3">
    <source>
        <dbReference type="Proteomes" id="UP000265520"/>
    </source>
</evidence>
<dbReference type="AlphaFoldDB" id="A0A392SBP3"/>
<accession>A0A392SBP3</accession>
<sequence>GAVWLSAICAARRAECQGRFDLGVTARRAARAGATCSFALFLLIFPLALARRAWAVCATRSGFWSGLTFC</sequence>
<evidence type="ECO:0000256" key="1">
    <source>
        <dbReference type="SAM" id="Phobius"/>
    </source>
</evidence>
<dbReference type="Proteomes" id="UP000265520">
    <property type="component" value="Unassembled WGS sequence"/>
</dbReference>
<name>A0A392SBP3_9FABA</name>
<evidence type="ECO:0000313" key="2">
    <source>
        <dbReference type="EMBL" id="MCI46373.1"/>
    </source>
</evidence>
<reference evidence="2 3" key="1">
    <citation type="journal article" date="2018" name="Front. Plant Sci.">
        <title>Red Clover (Trifolium pratense) and Zigzag Clover (T. medium) - A Picture of Genomic Similarities and Differences.</title>
        <authorList>
            <person name="Dluhosova J."/>
            <person name="Istvanek J."/>
            <person name="Nedelnik J."/>
            <person name="Repkova J."/>
        </authorList>
    </citation>
    <scope>NUCLEOTIDE SEQUENCE [LARGE SCALE GENOMIC DNA]</scope>
    <source>
        <strain evidence="3">cv. 10/8</strain>
        <tissue evidence="2">Leaf</tissue>
    </source>
</reference>
<comment type="caution">
    <text evidence="2">The sequence shown here is derived from an EMBL/GenBank/DDBJ whole genome shotgun (WGS) entry which is preliminary data.</text>
</comment>
<protein>
    <submittedName>
        <fullName evidence="2">Uncharacterized protein</fullName>
    </submittedName>
</protein>